<sequence length="171" mass="19452">MEIFGSTFDDSVFCETKDKVSVNLLPYKAKCCESQWFCESAALDTEDSLEKQKVFKFRGDLASRQRNYKEALDAYASCLDWVPGNNWTIRRDVFEGMARCYSNLGQEERALEVADLLSKEVSNTCHLTSLLRLKSTCVSRMVQFLILILRSNLVKSCCTAKANGQRFVVQS</sequence>
<reference evidence="1" key="1">
    <citation type="journal article" date="2023" name="Front. Mar. Sci.">
        <title>A new Merluccius polli reference genome to investigate the effects of global change in West African waters.</title>
        <authorList>
            <person name="Mateo J.L."/>
            <person name="Blanco-Fernandez C."/>
            <person name="Garcia-Vazquez E."/>
            <person name="Machado-Schiaffino G."/>
        </authorList>
    </citation>
    <scope>NUCLEOTIDE SEQUENCE</scope>
    <source>
        <strain evidence="1">C29</strain>
        <tissue evidence="1">Fin</tissue>
    </source>
</reference>
<name>A0AA47P942_MERPO</name>
<comment type="caution">
    <text evidence="1">The sequence shown here is derived from an EMBL/GenBank/DDBJ whole genome shotgun (WGS) entry which is preliminary data.</text>
</comment>
<dbReference type="Gene3D" id="1.25.40.10">
    <property type="entry name" value="Tetratricopeptide repeat domain"/>
    <property type="match status" value="1"/>
</dbReference>
<dbReference type="InterPro" id="IPR011990">
    <property type="entry name" value="TPR-like_helical_dom_sf"/>
</dbReference>
<dbReference type="Pfam" id="PF17826">
    <property type="entry name" value="DUF5588"/>
    <property type="match status" value="1"/>
</dbReference>
<dbReference type="Proteomes" id="UP001174136">
    <property type="component" value="Unassembled WGS sequence"/>
</dbReference>
<gene>
    <name evidence="1" type="ORF">N1851_002075</name>
</gene>
<protein>
    <submittedName>
        <fullName evidence="1">Uncharacterized protein</fullName>
    </submittedName>
</protein>
<organism evidence="1 2">
    <name type="scientific">Merluccius polli</name>
    <name type="common">Benguela hake</name>
    <name type="synonym">Merluccius cadenati</name>
    <dbReference type="NCBI Taxonomy" id="89951"/>
    <lineage>
        <taxon>Eukaryota</taxon>
        <taxon>Metazoa</taxon>
        <taxon>Chordata</taxon>
        <taxon>Craniata</taxon>
        <taxon>Vertebrata</taxon>
        <taxon>Euteleostomi</taxon>
        <taxon>Actinopterygii</taxon>
        <taxon>Neopterygii</taxon>
        <taxon>Teleostei</taxon>
        <taxon>Neoteleostei</taxon>
        <taxon>Acanthomorphata</taxon>
        <taxon>Zeiogadaria</taxon>
        <taxon>Gadariae</taxon>
        <taxon>Gadiformes</taxon>
        <taxon>Gadoidei</taxon>
        <taxon>Merlucciidae</taxon>
        <taxon>Merluccius</taxon>
    </lineage>
</organism>
<dbReference type="EMBL" id="JAOPHQ010000283">
    <property type="protein sequence ID" value="KAK0155596.1"/>
    <property type="molecule type" value="Genomic_DNA"/>
</dbReference>
<dbReference type="SUPFAM" id="SSF48452">
    <property type="entry name" value="TPR-like"/>
    <property type="match status" value="1"/>
</dbReference>
<proteinExistence type="predicted"/>
<dbReference type="InterPro" id="IPR041404">
    <property type="entry name" value="DUF5588"/>
</dbReference>
<dbReference type="PANTHER" id="PTHR31919:SF1">
    <property type="entry name" value="ZINC FINGERS AND HOMEOBOXES PROTEIN 1, ISOFORM 2"/>
    <property type="match status" value="1"/>
</dbReference>
<evidence type="ECO:0000313" key="1">
    <source>
        <dbReference type="EMBL" id="KAK0155596.1"/>
    </source>
</evidence>
<dbReference type="AlphaFoldDB" id="A0AA47P942"/>
<keyword evidence="2" id="KW-1185">Reference proteome</keyword>
<dbReference type="PANTHER" id="PTHR31919">
    <property type="entry name" value="ZINC FINGERS AND HOMEOBOXES PROTEIN 1, ISOFORM 2"/>
    <property type="match status" value="1"/>
</dbReference>
<accession>A0AA47P942</accession>
<evidence type="ECO:0000313" key="2">
    <source>
        <dbReference type="Proteomes" id="UP001174136"/>
    </source>
</evidence>